<keyword evidence="3" id="KW-1185">Reference proteome</keyword>
<sequence>MMLEKAVAVVATIATLVMAAAVEIKVVVEVVKQISGNNLFTGDNLLPVLGDTSPRPSSILEGMTTTIDISTFVIEGKKPTVDTPTSVVEGEKLVAAIPYPDNTDTSAEAEAEFGQKATTMFEETGLSGTFVIDLDLPSEGRPTPEAVLPPPTCTIGDHHHNTRYKAKLKASSKLALTATQGILSEP</sequence>
<feature type="signal peptide" evidence="1">
    <location>
        <begin position="1"/>
        <end position="19"/>
    </location>
</feature>
<reference evidence="2 3" key="1">
    <citation type="submission" date="2020-04" db="EMBL/GenBank/DDBJ databases">
        <title>Plant Genome Project.</title>
        <authorList>
            <person name="Zhang R.-G."/>
        </authorList>
    </citation>
    <scope>NUCLEOTIDE SEQUENCE [LARGE SCALE GENOMIC DNA]</scope>
    <source>
        <strain evidence="2">YNK0</strain>
        <tissue evidence="2">Leaf</tissue>
    </source>
</reference>
<dbReference type="AlphaFoldDB" id="A0A834YYH9"/>
<organism evidence="2 3">
    <name type="scientific">Tetracentron sinense</name>
    <name type="common">Spur-leaf</name>
    <dbReference type="NCBI Taxonomy" id="13715"/>
    <lineage>
        <taxon>Eukaryota</taxon>
        <taxon>Viridiplantae</taxon>
        <taxon>Streptophyta</taxon>
        <taxon>Embryophyta</taxon>
        <taxon>Tracheophyta</taxon>
        <taxon>Spermatophyta</taxon>
        <taxon>Magnoliopsida</taxon>
        <taxon>Trochodendrales</taxon>
        <taxon>Trochodendraceae</taxon>
        <taxon>Tetracentron</taxon>
    </lineage>
</organism>
<keyword evidence="1" id="KW-0732">Signal</keyword>
<feature type="chain" id="PRO_5032335099" evidence="1">
    <location>
        <begin position="20"/>
        <end position="186"/>
    </location>
</feature>
<evidence type="ECO:0000256" key="1">
    <source>
        <dbReference type="SAM" id="SignalP"/>
    </source>
</evidence>
<dbReference type="Proteomes" id="UP000655225">
    <property type="component" value="Unassembled WGS sequence"/>
</dbReference>
<protein>
    <submittedName>
        <fullName evidence="2">Uncharacterized protein</fullName>
    </submittedName>
</protein>
<comment type="caution">
    <text evidence="2">The sequence shown here is derived from an EMBL/GenBank/DDBJ whole genome shotgun (WGS) entry which is preliminary data.</text>
</comment>
<evidence type="ECO:0000313" key="2">
    <source>
        <dbReference type="EMBL" id="KAF8398289.1"/>
    </source>
</evidence>
<evidence type="ECO:0000313" key="3">
    <source>
        <dbReference type="Proteomes" id="UP000655225"/>
    </source>
</evidence>
<gene>
    <name evidence="2" type="ORF">HHK36_017216</name>
</gene>
<proteinExistence type="predicted"/>
<accession>A0A834YYH9</accession>
<name>A0A834YYH9_TETSI</name>
<dbReference type="EMBL" id="JABCRI010000011">
    <property type="protein sequence ID" value="KAF8398289.1"/>
    <property type="molecule type" value="Genomic_DNA"/>
</dbReference>